<dbReference type="PANTHER" id="PTHR43433">
    <property type="entry name" value="HYDROLASE, ALPHA/BETA FOLD FAMILY PROTEIN"/>
    <property type="match status" value="1"/>
</dbReference>
<dbReference type="Gene3D" id="3.40.50.1820">
    <property type="entry name" value="alpha/beta hydrolase"/>
    <property type="match status" value="1"/>
</dbReference>
<gene>
    <name evidence="2" type="ORF">H9870_00875</name>
</gene>
<evidence type="ECO:0000259" key="1">
    <source>
        <dbReference type="Pfam" id="PF12697"/>
    </source>
</evidence>
<dbReference type="Pfam" id="PF12697">
    <property type="entry name" value="Abhydrolase_6"/>
    <property type="match status" value="1"/>
</dbReference>
<dbReference type="GO" id="GO:0016787">
    <property type="term" value="F:hydrolase activity"/>
    <property type="evidence" value="ECO:0007669"/>
    <property type="project" value="UniProtKB-KW"/>
</dbReference>
<name>A0A9D1RLB9_9CORY</name>
<dbReference type="PANTHER" id="PTHR43433:SF5">
    <property type="entry name" value="AB HYDROLASE-1 DOMAIN-CONTAINING PROTEIN"/>
    <property type="match status" value="1"/>
</dbReference>
<comment type="caution">
    <text evidence="2">The sequence shown here is derived from an EMBL/GenBank/DDBJ whole genome shotgun (WGS) entry which is preliminary data.</text>
</comment>
<protein>
    <submittedName>
        <fullName evidence="2">Alpha/beta hydrolase</fullName>
    </submittedName>
</protein>
<feature type="domain" description="AB hydrolase-1" evidence="1">
    <location>
        <begin position="65"/>
        <end position="270"/>
    </location>
</feature>
<evidence type="ECO:0000313" key="3">
    <source>
        <dbReference type="Proteomes" id="UP000824190"/>
    </source>
</evidence>
<dbReference type="InterPro" id="IPR050471">
    <property type="entry name" value="AB_hydrolase"/>
</dbReference>
<reference evidence="2" key="2">
    <citation type="submission" date="2021-04" db="EMBL/GenBank/DDBJ databases">
        <authorList>
            <person name="Gilroy R."/>
        </authorList>
    </citation>
    <scope>NUCLEOTIDE SEQUENCE</scope>
    <source>
        <strain evidence="2">CHK32-1732</strain>
    </source>
</reference>
<organism evidence="2 3">
    <name type="scientific">Candidatus Corynebacterium avicola</name>
    <dbReference type="NCBI Taxonomy" id="2838527"/>
    <lineage>
        <taxon>Bacteria</taxon>
        <taxon>Bacillati</taxon>
        <taxon>Actinomycetota</taxon>
        <taxon>Actinomycetes</taxon>
        <taxon>Mycobacteriales</taxon>
        <taxon>Corynebacteriaceae</taxon>
        <taxon>Corynebacterium</taxon>
    </lineage>
</organism>
<proteinExistence type="predicted"/>
<accession>A0A9D1RLB9</accession>
<sequence length="284" mass="30677">MTTSPRTTPPTHTQGTPVWLPTRDGRLLYAQSLDGPSADGVTVVFEAGAAANRSTLADVQTRVAALDGVARAVAYDRSGLGRSASDPDGRTLSRMADDLNDVLDALDSQGTSLFILVGHSLGGPLTRLAASRRPDRVAGLVLVDPTDEEIPEMTGRFFRAMELITGNAFLLLAKLGLMRRLFSWLVDAMPADDVRQDMIDEAFAPEVFRTQLAQSRTFMPEVRTWRSTPPEVGDIPVTIVAGTKAGDGMTESNRKSALAAYEKRVDSLEDATLVLAETPLTMFR</sequence>
<dbReference type="SUPFAM" id="SSF53474">
    <property type="entry name" value="alpha/beta-Hydrolases"/>
    <property type="match status" value="1"/>
</dbReference>
<dbReference type="Proteomes" id="UP000824190">
    <property type="component" value="Unassembled WGS sequence"/>
</dbReference>
<dbReference type="EMBL" id="DXGC01000009">
    <property type="protein sequence ID" value="HIW90213.1"/>
    <property type="molecule type" value="Genomic_DNA"/>
</dbReference>
<reference evidence="2" key="1">
    <citation type="journal article" date="2021" name="PeerJ">
        <title>Extensive microbial diversity within the chicken gut microbiome revealed by metagenomics and culture.</title>
        <authorList>
            <person name="Gilroy R."/>
            <person name="Ravi A."/>
            <person name="Getino M."/>
            <person name="Pursley I."/>
            <person name="Horton D.L."/>
            <person name="Alikhan N.F."/>
            <person name="Baker D."/>
            <person name="Gharbi K."/>
            <person name="Hall N."/>
            <person name="Watson M."/>
            <person name="Adriaenssens E.M."/>
            <person name="Foster-Nyarko E."/>
            <person name="Jarju S."/>
            <person name="Secka A."/>
            <person name="Antonio M."/>
            <person name="Oren A."/>
            <person name="Chaudhuri R.R."/>
            <person name="La Ragione R."/>
            <person name="Hildebrand F."/>
            <person name="Pallen M.J."/>
        </authorList>
    </citation>
    <scope>NUCLEOTIDE SEQUENCE</scope>
    <source>
        <strain evidence="2">CHK32-1732</strain>
    </source>
</reference>
<dbReference type="InterPro" id="IPR029058">
    <property type="entry name" value="AB_hydrolase_fold"/>
</dbReference>
<dbReference type="AlphaFoldDB" id="A0A9D1RLB9"/>
<dbReference type="InterPro" id="IPR000073">
    <property type="entry name" value="AB_hydrolase_1"/>
</dbReference>
<evidence type="ECO:0000313" key="2">
    <source>
        <dbReference type="EMBL" id="HIW90213.1"/>
    </source>
</evidence>
<dbReference type="PRINTS" id="PR00111">
    <property type="entry name" value="ABHYDROLASE"/>
</dbReference>
<keyword evidence="2" id="KW-0378">Hydrolase</keyword>